<keyword evidence="1" id="KW-1133">Transmembrane helix</keyword>
<organism evidence="2 3">
    <name type="scientific">Mixta hanseatica</name>
    <dbReference type="NCBI Taxonomy" id="2872648"/>
    <lineage>
        <taxon>Bacteria</taxon>
        <taxon>Pseudomonadati</taxon>
        <taxon>Pseudomonadota</taxon>
        <taxon>Gammaproteobacteria</taxon>
        <taxon>Enterobacterales</taxon>
        <taxon>Erwiniaceae</taxon>
        <taxon>Mixta</taxon>
    </lineage>
</organism>
<sequence>MSITYNQIKLEVRQISEELARSNSVVPGVFQSIKGGLLPALIYFCFYIACIYTDVYIKTVWQGVGVISIFFWVFITLFMSGYGRIFSMLPKDAGQRYEIVRIYTKKVKVYYLVWVAAIVVAGLVSVFSILNIIALAGISLLSTVIIALAFNFDISRFQLAGLFGVLSAAKDNLNR</sequence>
<protein>
    <recommendedName>
        <fullName evidence="4">Conjugal transfer entry exclusion protein TraS</fullName>
    </recommendedName>
</protein>
<keyword evidence="1" id="KW-0472">Membrane</keyword>
<dbReference type="Proteomes" id="UP001056635">
    <property type="component" value="Plasmid pX22927_1"/>
</dbReference>
<reference evidence="2" key="1">
    <citation type="submission" date="2021-09" db="EMBL/GenBank/DDBJ databases">
        <title>First case of bloodstream infection caused by Mixta hanseatica sp. nov., a member of the Erwiniaceae family.</title>
        <authorList>
            <person name="Both A."/>
            <person name="Huang J."/>
            <person name="Wenzel P."/>
            <person name="Aepfelbacher M."/>
            <person name="Rohde H."/>
            <person name="Christner M."/>
            <person name="Hentschke M."/>
        </authorList>
    </citation>
    <scope>NUCLEOTIDE SEQUENCE</scope>
    <source>
        <strain evidence="2">X22927</strain>
        <plasmid evidence="2">pX22927_1</plasmid>
    </source>
</reference>
<feature type="transmembrane region" description="Helical" evidence="1">
    <location>
        <begin position="37"/>
        <end position="57"/>
    </location>
</feature>
<keyword evidence="3" id="KW-1185">Reference proteome</keyword>
<feature type="transmembrane region" description="Helical" evidence="1">
    <location>
        <begin position="69"/>
        <end position="89"/>
    </location>
</feature>
<evidence type="ECO:0000313" key="3">
    <source>
        <dbReference type="Proteomes" id="UP001056635"/>
    </source>
</evidence>
<evidence type="ECO:0008006" key="4">
    <source>
        <dbReference type="Google" id="ProtNLM"/>
    </source>
</evidence>
<accession>A0ABY4RFB5</accession>
<feature type="transmembrane region" description="Helical" evidence="1">
    <location>
        <begin position="133"/>
        <end position="152"/>
    </location>
</feature>
<geneLocation type="plasmid" evidence="2 3">
    <name>pX22927_1</name>
</geneLocation>
<dbReference type="EMBL" id="CP082905">
    <property type="protein sequence ID" value="UQY46253.1"/>
    <property type="molecule type" value="Genomic_DNA"/>
</dbReference>
<proteinExistence type="predicted"/>
<dbReference type="RefSeq" id="WP_249894771.1">
    <property type="nucleotide sequence ID" value="NZ_CP082905.1"/>
</dbReference>
<feature type="transmembrane region" description="Helical" evidence="1">
    <location>
        <begin position="109"/>
        <end position="127"/>
    </location>
</feature>
<gene>
    <name evidence="2" type="ORF">K6958_20620</name>
</gene>
<evidence type="ECO:0000256" key="1">
    <source>
        <dbReference type="SAM" id="Phobius"/>
    </source>
</evidence>
<name>A0ABY4RFB5_9GAMM</name>
<keyword evidence="2" id="KW-0614">Plasmid</keyword>
<keyword evidence="1" id="KW-0812">Transmembrane</keyword>
<evidence type="ECO:0000313" key="2">
    <source>
        <dbReference type="EMBL" id="UQY46253.1"/>
    </source>
</evidence>